<name>E1YL80_9BACT</name>
<dbReference type="Gene3D" id="1.20.58.2180">
    <property type="match status" value="1"/>
</dbReference>
<dbReference type="EMBL" id="FR695877">
    <property type="protein sequence ID" value="CBX30863.1"/>
    <property type="molecule type" value="Genomic_DNA"/>
</dbReference>
<dbReference type="SUPFAM" id="SSF53807">
    <property type="entry name" value="Helical backbone' metal receptor"/>
    <property type="match status" value="1"/>
</dbReference>
<accession>E1YL80</accession>
<sequence>MRKGHNDNGAKSKIGIVIITLLFLVLSCTGSANAREITDMFGKKVSVADRPQKVYSTFPPVTCMLYAIDPGMLAGLNFPVKEEQKRYLRKSMQELPILGGWFGQGQVPNLEMILKINPEIIVASKNKFSMNDKIDKTLKTMPMPVINVTLNTLSDYPEAFLYLGRMLGREARAEELAAYAGKTLSEMAALAASVPAQKKVSVYYAEGIDGLSTECDTSWHAELISLAGGQNVHRCQIGSLYGMEKVNLEQIILYNPDVILVMEPAFYRTVFSDPKWQRVKAVQNKRVYLIPREPFNWFDRPPSFMCFVGVKWVARLLYPDRYKVDIVKESQQFFRLFLGMDVSNDVMKRVIYQ</sequence>
<dbReference type="InterPro" id="IPR002491">
    <property type="entry name" value="ABC_transptr_periplasmic_BD"/>
</dbReference>
<dbReference type="PANTHER" id="PTHR30535">
    <property type="entry name" value="VITAMIN B12-BINDING PROTEIN"/>
    <property type="match status" value="1"/>
</dbReference>
<evidence type="ECO:0000259" key="1">
    <source>
        <dbReference type="PROSITE" id="PS50983"/>
    </source>
</evidence>
<dbReference type="PANTHER" id="PTHR30535:SF34">
    <property type="entry name" value="MOLYBDATE-BINDING PROTEIN MOLA"/>
    <property type="match status" value="1"/>
</dbReference>
<dbReference type="AlphaFoldDB" id="E1YL80"/>
<protein>
    <recommendedName>
        <fullName evidence="1">Fe/B12 periplasmic-binding domain-containing protein</fullName>
    </recommendedName>
</protein>
<dbReference type="InterPro" id="IPR050902">
    <property type="entry name" value="ABC_Transporter_SBP"/>
</dbReference>
<gene>
    <name evidence="2" type="ORF">N47_E43750</name>
</gene>
<dbReference type="PROSITE" id="PS51257">
    <property type="entry name" value="PROKAR_LIPOPROTEIN"/>
    <property type="match status" value="1"/>
</dbReference>
<proteinExistence type="predicted"/>
<organism evidence="2">
    <name type="scientific">uncultured Desulfobacterium sp</name>
    <dbReference type="NCBI Taxonomy" id="201089"/>
    <lineage>
        <taxon>Bacteria</taxon>
        <taxon>Pseudomonadati</taxon>
        <taxon>Thermodesulfobacteriota</taxon>
        <taxon>Desulfobacteria</taxon>
        <taxon>Desulfobacterales</taxon>
        <taxon>Desulfobacteriaceae</taxon>
        <taxon>Desulfobacterium</taxon>
        <taxon>environmental samples</taxon>
    </lineage>
</organism>
<reference evidence="2" key="1">
    <citation type="journal article" date="2011" name="Environ. Microbiol.">
        <title>Genomic insights into the metabolic potential of the polycyclic aromatic hydrocarbon degrading sulfate-reducing Deltaproteobacterium N47.</title>
        <authorList>
            <person name="Bergmann F."/>
            <person name="Selesi D."/>
            <person name="Weinmaier T."/>
            <person name="Tischler P."/>
            <person name="Rattei T."/>
            <person name="Meckenstock R.U."/>
        </authorList>
    </citation>
    <scope>NUCLEOTIDE SEQUENCE</scope>
</reference>
<evidence type="ECO:0000313" key="2">
    <source>
        <dbReference type="EMBL" id="CBX30863.1"/>
    </source>
</evidence>
<dbReference type="Gene3D" id="3.40.50.1980">
    <property type="entry name" value="Nitrogenase molybdenum iron protein domain"/>
    <property type="match status" value="2"/>
</dbReference>
<dbReference type="PROSITE" id="PS50983">
    <property type="entry name" value="FE_B12_PBP"/>
    <property type="match status" value="1"/>
</dbReference>
<dbReference type="Pfam" id="PF01497">
    <property type="entry name" value="Peripla_BP_2"/>
    <property type="match status" value="1"/>
</dbReference>
<feature type="domain" description="Fe/B12 periplasmic-binding" evidence="1">
    <location>
        <begin position="53"/>
        <end position="321"/>
    </location>
</feature>